<dbReference type="InterPro" id="IPR021443">
    <property type="entry name" value="DUF3093"/>
</dbReference>
<keyword evidence="1" id="KW-0472">Membrane</keyword>
<dbReference type="RefSeq" id="WP_100200010.1">
    <property type="nucleotide sequence ID" value="NZ_PGGW01000005.1"/>
</dbReference>
<organism evidence="2 3">
    <name type="scientific">Streptomyces carminius</name>
    <dbReference type="NCBI Taxonomy" id="2665496"/>
    <lineage>
        <taxon>Bacteria</taxon>
        <taxon>Bacillati</taxon>
        <taxon>Actinomycetota</taxon>
        <taxon>Actinomycetes</taxon>
        <taxon>Kitasatosporales</taxon>
        <taxon>Streptomycetaceae</taxon>
        <taxon>Streptomyces</taxon>
    </lineage>
</organism>
<accession>A0A2M8MCS8</accession>
<name>A0A2M8MCS8_9ACTN</name>
<gene>
    <name evidence="2" type="ORF">CUT44_00105</name>
</gene>
<dbReference type="AlphaFoldDB" id="A0A2M8MCS8"/>
<sequence length="162" mass="17050">MQPPGPSPEASGVPPRVLYDERLTAPRSWWLIAALAGVSCGLILLPLGTLPLLGGLVAGTALVAVGVSAYGSARIRVVAGSLVAGDARVPVRALGEAHVLDAEQARAWRTHRADPRAYMLLRGYVPTAVRVEVTDPGDPTPYLYLSTRRPRALAEALEAARA</sequence>
<reference evidence="2 3" key="1">
    <citation type="submission" date="2017-11" db="EMBL/GenBank/DDBJ databases">
        <title>Streptomyces carmine sp. nov., a novel actinomycete isolated from Sophora alopecuroides in Xinjiang, China.</title>
        <authorList>
            <person name="Wang Y."/>
            <person name="Luo X."/>
            <person name="Wan C."/>
            <person name="Zhang L."/>
        </authorList>
    </citation>
    <scope>NUCLEOTIDE SEQUENCE [LARGE SCALE GENOMIC DNA]</scope>
    <source>
        <strain evidence="2 3">TRM SA0054</strain>
    </source>
</reference>
<dbReference type="EMBL" id="PGGW01000005">
    <property type="protein sequence ID" value="PJF02008.1"/>
    <property type="molecule type" value="Genomic_DNA"/>
</dbReference>
<feature type="transmembrane region" description="Helical" evidence="1">
    <location>
        <begin position="53"/>
        <end position="73"/>
    </location>
</feature>
<dbReference type="Proteomes" id="UP000230407">
    <property type="component" value="Unassembled WGS sequence"/>
</dbReference>
<evidence type="ECO:0000256" key="1">
    <source>
        <dbReference type="SAM" id="Phobius"/>
    </source>
</evidence>
<keyword evidence="3" id="KW-1185">Reference proteome</keyword>
<keyword evidence="1" id="KW-0812">Transmembrane</keyword>
<protein>
    <submittedName>
        <fullName evidence="2">DUF3093 domain-containing protein</fullName>
    </submittedName>
</protein>
<keyword evidence="1" id="KW-1133">Transmembrane helix</keyword>
<proteinExistence type="predicted"/>
<evidence type="ECO:0000313" key="2">
    <source>
        <dbReference type="EMBL" id="PJF02008.1"/>
    </source>
</evidence>
<evidence type="ECO:0000313" key="3">
    <source>
        <dbReference type="Proteomes" id="UP000230407"/>
    </source>
</evidence>
<comment type="caution">
    <text evidence="2">The sequence shown here is derived from an EMBL/GenBank/DDBJ whole genome shotgun (WGS) entry which is preliminary data.</text>
</comment>
<feature type="transmembrane region" description="Helical" evidence="1">
    <location>
        <begin position="29"/>
        <end position="47"/>
    </location>
</feature>
<dbReference type="Pfam" id="PF11292">
    <property type="entry name" value="DUF3093"/>
    <property type="match status" value="1"/>
</dbReference>